<dbReference type="SUPFAM" id="SSF51445">
    <property type="entry name" value="(Trans)glycosidases"/>
    <property type="match status" value="1"/>
</dbReference>
<dbReference type="PANTHER" id="PTHR32227">
    <property type="entry name" value="GLUCAN ENDO-1,3-BETA-GLUCOSIDASE BG1-RELATED-RELATED"/>
    <property type="match status" value="1"/>
</dbReference>
<evidence type="ECO:0000313" key="8">
    <source>
        <dbReference type="EMBL" id="KAG5379707.1"/>
    </source>
</evidence>
<dbReference type="InterPro" id="IPR017853">
    <property type="entry name" value="GH"/>
</dbReference>
<feature type="transmembrane region" description="Helical" evidence="7">
    <location>
        <begin position="413"/>
        <end position="441"/>
    </location>
</feature>
<feature type="transmembrane region" description="Helical" evidence="7">
    <location>
        <begin position="24"/>
        <end position="44"/>
    </location>
</feature>
<keyword evidence="5" id="KW-0326">Glycosidase</keyword>
<sequence length="456" mass="50973">LPYRVYTISQQITNYRNRIIPLNLALRLLLPLGHSQFLIVSTLPRKQAMKILKCDLLLIVIAVTVVVLTAPPTISAAKVGVTYSTPDFSSGSVQVSPERIVAKIVSLEIEAVRLLDPNPETIRAFASTNVSLFLSVPNPLVPMLASHRSHAFEWVKLHVLPFHNRTKISMISVGDDVSLADAPPPLFLLRAIRNVRRSLVLLGIETVSVSTTFSFFSIIPSPFPPSLARFRSPNGDVIIKPILEFLEKTNSSFLVKLYPYYIDSSIHSGFAFFEDPFSYVDDSSIIQVRYGNLFDVMVDAVVRSLAVLGHESLPVVVAETGWPSWSSNSSEVYATPKCSQRFLNALVDHLRGGKGTPLRKEGVSEVYIFELCDKQQSERTWGLLDYHLNTKMNITFFLDDIPEIEKKSIQLNYLVIVCMLFLAVISTVATLTCCSNIVSAWKGTPAKRERKQKKQY</sequence>
<keyword evidence="7" id="KW-0812">Transmembrane</keyword>
<evidence type="ECO:0000256" key="4">
    <source>
        <dbReference type="ARBA" id="ARBA00022801"/>
    </source>
</evidence>
<dbReference type="InterPro" id="IPR044965">
    <property type="entry name" value="Glyco_hydro_17_plant"/>
</dbReference>
<dbReference type="InterPro" id="IPR000490">
    <property type="entry name" value="Glyco_hydro_17"/>
</dbReference>
<dbReference type="EC" id="3.2.1.39" evidence="3"/>
<accession>A0ABQ7L0D4</accession>
<dbReference type="EMBL" id="JADBGQ010000009">
    <property type="protein sequence ID" value="KAG5379707.1"/>
    <property type="molecule type" value="Genomic_DNA"/>
</dbReference>
<evidence type="ECO:0000256" key="1">
    <source>
        <dbReference type="ARBA" id="ARBA00000382"/>
    </source>
</evidence>
<feature type="non-terminal residue" evidence="8">
    <location>
        <position position="1"/>
    </location>
</feature>
<evidence type="ECO:0000256" key="5">
    <source>
        <dbReference type="ARBA" id="ARBA00023295"/>
    </source>
</evidence>
<keyword evidence="7" id="KW-0472">Membrane</keyword>
<comment type="catalytic activity">
    <reaction evidence="1">
        <text>Hydrolysis of (1-&gt;3)-beta-D-glucosidic linkages in (1-&gt;3)-beta-D-glucans.</text>
        <dbReference type="EC" id="3.2.1.39"/>
    </reaction>
</comment>
<protein>
    <recommendedName>
        <fullName evidence="3">glucan endo-1,3-beta-D-glucosidase</fullName>
        <ecNumber evidence="3">3.2.1.39</ecNumber>
    </recommendedName>
</protein>
<feature type="transmembrane region" description="Helical" evidence="7">
    <location>
        <begin position="56"/>
        <end position="74"/>
    </location>
</feature>
<name>A0ABQ7L0D4_BRACM</name>
<comment type="similarity">
    <text evidence="2 6">Belongs to the glycosyl hydrolase 17 family.</text>
</comment>
<evidence type="ECO:0000256" key="7">
    <source>
        <dbReference type="SAM" id="Phobius"/>
    </source>
</evidence>
<evidence type="ECO:0000256" key="3">
    <source>
        <dbReference type="ARBA" id="ARBA00012780"/>
    </source>
</evidence>
<proteinExistence type="inferred from homology"/>
<keyword evidence="7" id="KW-1133">Transmembrane helix</keyword>
<gene>
    <name evidence="8" type="primary">A07p029570.1_BraROA</name>
    <name evidence="8" type="ORF">IGI04_027549</name>
</gene>
<evidence type="ECO:0000256" key="6">
    <source>
        <dbReference type="RuleBase" id="RU004335"/>
    </source>
</evidence>
<dbReference type="Proteomes" id="UP000823674">
    <property type="component" value="Chromosome A07"/>
</dbReference>
<dbReference type="Gene3D" id="3.20.20.80">
    <property type="entry name" value="Glycosidases"/>
    <property type="match status" value="1"/>
</dbReference>
<comment type="caution">
    <text evidence="8">The sequence shown here is derived from an EMBL/GenBank/DDBJ whole genome shotgun (WGS) entry which is preliminary data.</text>
</comment>
<evidence type="ECO:0000256" key="2">
    <source>
        <dbReference type="ARBA" id="ARBA00008773"/>
    </source>
</evidence>
<keyword evidence="9" id="KW-1185">Reference proteome</keyword>
<reference evidence="8 9" key="1">
    <citation type="submission" date="2021-03" db="EMBL/GenBank/DDBJ databases">
        <authorList>
            <person name="King G.J."/>
            <person name="Bancroft I."/>
            <person name="Baten A."/>
            <person name="Bloomfield J."/>
            <person name="Borpatragohain P."/>
            <person name="He Z."/>
            <person name="Irish N."/>
            <person name="Irwin J."/>
            <person name="Liu K."/>
            <person name="Mauleon R.P."/>
            <person name="Moore J."/>
            <person name="Morris R."/>
            <person name="Ostergaard L."/>
            <person name="Wang B."/>
            <person name="Wells R."/>
        </authorList>
    </citation>
    <scope>NUCLEOTIDE SEQUENCE [LARGE SCALE GENOMIC DNA]</scope>
    <source>
        <strain evidence="8">R-o-18</strain>
        <tissue evidence="8">Leaf</tissue>
    </source>
</reference>
<evidence type="ECO:0000313" key="9">
    <source>
        <dbReference type="Proteomes" id="UP000823674"/>
    </source>
</evidence>
<organism evidence="8 9">
    <name type="scientific">Brassica rapa subsp. trilocularis</name>
    <dbReference type="NCBI Taxonomy" id="1813537"/>
    <lineage>
        <taxon>Eukaryota</taxon>
        <taxon>Viridiplantae</taxon>
        <taxon>Streptophyta</taxon>
        <taxon>Embryophyta</taxon>
        <taxon>Tracheophyta</taxon>
        <taxon>Spermatophyta</taxon>
        <taxon>Magnoliopsida</taxon>
        <taxon>eudicotyledons</taxon>
        <taxon>Gunneridae</taxon>
        <taxon>Pentapetalae</taxon>
        <taxon>rosids</taxon>
        <taxon>malvids</taxon>
        <taxon>Brassicales</taxon>
        <taxon>Brassicaceae</taxon>
        <taxon>Brassiceae</taxon>
        <taxon>Brassica</taxon>
    </lineage>
</organism>
<keyword evidence="4" id="KW-0378">Hydrolase</keyword>
<dbReference type="Pfam" id="PF00332">
    <property type="entry name" value="Glyco_hydro_17"/>
    <property type="match status" value="1"/>
</dbReference>